<keyword evidence="3" id="KW-1185">Reference proteome</keyword>
<feature type="region of interest" description="Disordered" evidence="1">
    <location>
        <begin position="1"/>
        <end position="23"/>
    </location>
</feature>
<dbReference type="Gene3D" id="3.20.20.30">
    <property type="entry name" value="Luciferase-like domain"/>
    <property type="match status" value="1"/>
</dbReference>
<dbReference type="EMBL" id="BAAAHQ010000011">
    <property type="protein sequence ID" value="GAA0924777.1"/>
    <property type="molecule type" value="Genomic_DNA"/>
</dbReference>
<evidence type="ECO:0000256" key="1">
    <source>
        <dbReference type="SAM" id="MobiDB-lite"/>
    </source>
</evidence>
<reference evidence="2 3" key="1">
    <citation type="journal article" date="2019" name="Int. J. Syst. Evol. Microbiol.">
        <title>The Global Catalogue of Microorganisms (GCM) 10K type strain sequencing project: providing services to taxonomists for standard genome sequencing and annotation.</title>
        <authorList>
            <consortium name="The Broad Institute Genomics Platform"/>
            <consortium name="The Broad Institute Genome Sequencing Center for Infectious Disease"/>
            <person name="Wu L."/>
            <person name="Ma J."/>
        </authorList>
    </citation>
    <scope>NUCLEOTIDE SEQUENCE [LARGE SCALE GENOMIC DNA]</scope>
    <source>
        <strain evidence="2 3">JCM 11136</strain>
    </source>
</reference>
<protein>
    <submittedName>
        <fullName evidence="2">Uncharacterized protein</fullName>
    </submittedName>
</protein>
<dbReference type="InterPro" id="IPR036661">
    <property type="entry name" value="Luciferase-like_sf"/>
</dbReference>
<evidence type="ECO:0000313" key="2">
    <source>
        <dbReference type="EMBL" id="GAA0924777.1"/>
    </source>
</evidence>
<name>A0ABN1PA22_9ACTN</name>
<gene>
    <name evidence="2" type="ORF">GCM10009560_25780</name>
</gene>
<evidence type="ECO:0000313" key="3">
    <source>
        <dbReference type="Proteomes" id="UP001501578"/>
    </source>
</evidence>
<proteinExistence type="predicted"/>
<accession>A0ABN1PA22</accession>
<organism evidence="2 3">
    <name type="scientific">Nonomuraea longicatena</name>
    <dbReference type="NCBI Taxonomy" id="83682"/>
    <lineage>
        <taxon>Bacteria</taxon>
        <taxon>Bacillati</taxon>
        <taxon>Actinomycetota</taxon>
        <taxon>Actinomycetes</taxon>
        <taxon>Streptosporangiales</taxon>
        <taxon>Streptosporangiaceae</taxon>
        <taxon>Nonomuraea</taxon>
    </lineage>
</organism>
<dbReference type="RefSeq" id="WP_343950047.1">
    <property type="nucleotide sequence ID" value="NZ_BAAAHQ010000011.1"/>
</dbReference>
<comment type="caution">
    <text evidence="2">The sequence shown here is derived from an EMBL/GenBank/DDBJ whole genome shotgun (WGS) entry which is preliminary data.</text>
</comment>
<sequence length="76" mass="8068">MLGQLGQPDAAAGCPRRVDEKAEPDAGALVGSPAFLCDALRGFQDLGFTAFNLMPVGDGRDEQIERLAREVVPALR</sequence>
<dbReference type="SUPFAM" id="SSF51679">
    <property type="entry name" value="Bacterial luciferase-like"/>
    <property type="match status" value="1"/>
</dbReference>
<dbReference type="Proteomes" id="UP001501578">
    <property type="component" value="Unassembled WGS sequence"/>
</dbReference>